<proteinExistence type="predicted"/>
<reference evidence="1 2" key="1">
    <citation type="submission" date="2019-06" db="EMBL/GenBank/DDBJ databases">
        <title>Sequencing the genomes of 1000 actinobacteria strains.</title>
        <authorList>
            <person name="Klenk H.-P."/>
        </authorList>
    </citation>
    <scope>NUCLEOTIDE SEQUENCE [LARGE SCALE GENOMIC DNA]</scope>
    <source>
        <strain evidence="1 2">DSM 19560</strain>
    </source>
</reference>
<organism evidence="1 2">
    <name type="scientific">Rudaeicoccus suwonensis</name>
    <dbReference type="NCBI Taxonomy" id="657409"/>
    <lineage>
        <taxon>Bacteria</taxon>
        <taxon>Bacillati</taxon>
        <taxon>Actinomycetota</taxon>
        <taxon>Actinomycetes</taxon>
        <taxon>Micrococcales</taxon>
        <taxon>Dermacoccaceae</taxon>
        <taxon>Rudaeicoccus</taxon>
    </lineage>
</organism>
<evidence type="ECO:0000313" key="2">
    <source>
        <dbReference type="Proteomes" id="UP000318297"/>
    </source>
</evidence>
<gene>
    <name evidence="1" type="ORF">BKA23_1814</name>
</gene>
<name>A0A561EBJ7_9MICO</name>
<dbReference type="AlphaFoldDB" id="A0A561EBJ7"/>
<dbReference type="Proteomes" id="UP000318297">
    <property type="component" value="Unassembled WGS sequence"/>
</dbReference>
<sequence>MTTAPAVGRFAGMTTATFAPDDRRDPALRAGEAETLLGFLNYHRDTLRMKIGGLTAEQLATTLAPSDMTLGGMLKHLALVEDNWLVVVFAGQPDPEPWASAGDDDPDWEWHSAHLDSPTELRELYDASVARADTVISAALAGGGLAAESQRPSRHTGERFSLRWILLHLVEEYARHNGHADLIRQSIDGQVGE</sequence>
<accession>A0A561EBJ7</accession>
<evidence type="ECO:0000313" key="1">
    <source>
        <dbReference type="EMBL" id="TWE12986.1"/>
    </source>
</evidence>
<dbReference type="SUPFAM" id="SSF109854">
    <property type="entry name" value="DinB/YfiT-like putative metalloenzymes"/>
    <property type="match status" value="1"/>
</dbReference>
<protein>
    <submittedName>
        <fullName evidence="1">Uncharacterized protein DUF664</fullName>
    </submittedName>
</protein>
<keyword evidence="2" id="KW-1185">Reference proteome</keyword>
<dbReference type="InterPro" id="IPR007061">
    <property type="entry name" value="MST-like"/>
</dbReference>
<dbReference type="EMBL" id="VIVQ01000001">
    <property type="protein sequence ID" value="TWE12986.1"/>
    <property type="molecule type" value="Genomic_DNA"/>
</dbReference>
<comment type="caution">
    <text evidence="1">The sequence shown here is derived from an EMBL/GenBank/DDBJ whole genome shotgun (WGS) entry which is preliminary data.</text>
</comment>
<dbReference type="Pfam" id="PF04978">
    <property type="entry name" value="MST"/>
    <property type="match status" value="1"/>
</dbReference>
<dbReference type="Gene3D" id="1.20.120.450">
    <property type="entry name" value="dinb family like domain"/>
    <property type="match status" value="1"/>
</dbReference>
<dbReference type="InterPro" id="IPR034660">
    <property type="entry name" value="DinB/YfiT-like"/>
</dbReference>